<accession>A0ABV9R830</accession>
<dbReference type="PANTHER" id="PTHR23531:SF1">
    <property type="entry name" value="QUINOLENE RESISTANCE PROTEIN NORA"/>
    <property type="match status" value="1"/>
</dbReference>
<dbReference type="EMBL" id="JBHSJC010000002">
    <property type="protein sequence ID" value="MFC4830326.1"/>
    <property type="molecule type" value="Genomic_DNA"/>
</dbReference>
<evidence type="ECO:0000256" key="1">
    <source>
        <dbReference type="ARBA" id="ARBA00004651"/>
    </source>
</evidence>
<feature type="transmembrane region" description="Helical" evidence="5">
    <location>
        <begin position="106"/>
        <end position="127"/>
    </location>
</feature>
<feature type="transmembrane region" description="Helical" evidence="5">
    <location>
        <begin position="49"/>
        <end position="69"/>
    </location>
</feature>
<name>A0ABV9R830_9MICO</name>
<evidence type="ECO:0000256" key="3">
    <source>
        <dbReference type="ARBA" id="ARBA00022989"/>
    </source>
</evidence>
<dbReference type="InterPro" id="IPR036259">
    <property type="entry name" value="MFS_trans_sf"/>
</dbReference>
<evidence type="ECO:0000313" key="7">
    <source>
        <dbReference type="EMBL" id="MFC4830326.1"/>
    </source>
</evidence>
<feature type="transmembrane region" description="Helical" evidence="5">
    <location>
        <begin position="139"/>
        <end position="157"/>
    </location>
</feature>
<dbReference type="Proteomes" id="UP001595960">
    <property type="component" value="Unassembled WGS sequence"/>
</dbReference>
<dbReference type="PROSITE" id="PS50850">
    <property type="entry name" value="MFS"/>
    <property type="match status" value="1"/>
</dbReference>
<comment type="subcellular location">
    <subcellularLocation>
        <location evidence="1">Cell membrane</location>
        <topology evidence="1">Multi-pass membrane protein</topology>
    </subcellularLocation>
</comment>
<dbReference type="SUPFAM" id="SSF103473">
    <property type="entry name" value="MFS general substrate transporter"/>
    <property type="match status" value="1"/>
</dbReference>
<feature type="transmembrane region" description="Helical" evidence="5">
    <location>
        <begin position="81"/>
        <end position="100"/>
    </location>
</feature>
<dbReference type="InterPro" id="IPR052714">
    <property type="entry name" value="MFS_Exporter"/>
</dbReference>
<protein>
    <submittedName>
        <fullName evidence="7">MFS transporter</fullName>
    </submittedName>
</protein>
<gene>
    <name evidence="7" type="ORF">ACFPER_16125</name>
</gene>
<evidence type="ECO:0000313" key="8">
    <source>
        <dbReference type="Proteomes" id="UP001595960"/>
    </source>
</evidence>
<reference evidence="8" key="1">
    <citation type="journal article" date="2019" name="Int. J. Syst. Evol. Microbiol.">
        <title>The Global Catalogue of Microorganisms (GCM) 10K type strain sequencing project: providing services to taxonomists for standard genome sequencing and annotation.</title>
        <authorList>
            <consortium name="The Broad Institute Genomics Platform"/>
            <consortium name="The Broad Institute Genome Sequencing Center for Infectious Disease"/>
            <person name="Wu L."/>
            <person name="Ma J."/>
        </authorList>
    </citation>
    <scope>NUCLEOTIDE SEQUENCE [LARGE SCALE GENOMIC DNA]</scope>
    <source>
        <strain evidence="8">CGMCC 1.12192</strain>
    </source>
</reference>
<feature type="transmembrane region" description="Helical" evidence="5">
    <location>
        <begin position="332"/>
        <end position="352"/>
    </location>
</feature>
<feature type="transmembrane region" description="Helical" evidence="5">
    <location>
        <begin position="12"/>
        <end position="37"/>
    </location>
</feature>
<feature type="transmembrane region" description="Helical" evidence="5">
    <location>
        <begin position="272"/>
        <end position="290"/>
    </location>
</feature>
<proteinExistence type="predicted"/>
<dbReference type="PANTHER" id="PTHR23531">
    <property type="entry name" value="QUINOLENE RESISTANCE PROTEIN NORA"/>
    <property type="match status" value="1"/>
</dbReference>
<organism evidence="7 8">
    <name type="scientific">Agromyces aurantiacus</name>
    <dbReference type="NCBI Taxonomy" id="165814"/>
    <lineage>
        <taxon>Bacteria</taxon>
        <taxon>Bacillati</taxon>
        <taxon>Actinomycetota</taxon>
        <taxon>Actinomycetes</taxon>
        <taxon>Micrococcales</taxon>
        <taxon>Microbacteriaceae</taxon>
        <taxon>Agromyces</taxon>
    </lineage>
</organism>
<evidence type="ECO:0000256" key="4">
    <source>
        <dbReference type="ARBA" id="ARBA00023136"/>
    </source>
</evidence>
<dbReference type="RefSeq" id="WP_204394315.1">
    <property type="nucleotide sequence ID" value="NZ_JAFBBW010000001.1"/>
</dbReference>
<dbReference type="InterPro" id="IPR011701">
    <property type="entry name" value="MFS"/>
</dbReference>
<dbReference type="InterPro" id="IPR020846">
    <property type="entry name" value="MFS_dom"/>
</dbReference>
<dbReference type="Pfam" id="PF07690">
    <property type="entry name" value="MFS_1"/>
    <property type="match status" value="1"/>
</dbReference>
<evidence type="ECO:0000259" key="6">
    <source>
        <dbReference type="PROSITE" id="PS50850"/>
    </source>
</evidence>
<feature type="transmembrane region" description="Helical" evidence="5">
    <location>
        <begin position="169"/>
        <end position="188"/>
    </location>
</feature>
<keyword evidence="4 5" id="KW-0472">Membrane</keyword>
<keyword evidence="8" id="KW-1185">Reference proteome</keyword>
<feature type="domain" description="Major facilitator superfamily (MFS) profile" evidence="6">
    <location>
        <begin position="14"/>
        <end position="384"/>
    </location>
</feature>
<evidence type="ECO:0000256" key="2">
    <source>
        <dbReference type="ARBA" id="ARBA00022692"/>
    </source>
</evidence>
<sequence length="388" mass="39120">MTTTPPQHRLFTPAFIALGVAELAYFTAVGVPIYALPVYVTGPLGGDEAAAGVAYGAFAISALALRPFAGRLSDRRGRLPLLIGGALVAAASLALLAVAANLVVVVLLRLLAGVAEAAFFVAAFAALADLAPPSRMGEALSYNSLGLYLGIAFGPPLGEILVERWGFAAAWYGAAALAVVAAGLSLRVGETRQSMPPADGPRRILHRPAIPIALGFVATLAASGGFLAFSSLHAHRIGLDPASLALLVYGGTVVVCRIAFARIPDRLPSLPLAAASLAVMALGIGIVAIWPAPAGMLVGVVVLAVGITFSTPAFFSAIFATASPAERGTASGTASAALDLGLGIGPILLGFLAEPYGIPWAFAAAAGVALAGGAWTLHLARRARPQAA</sequence>
<feature type="transmembrane region" description="Helical" evidence="5">
    <location>
        <begin position="296"/>
        <end position="320"/>
    </location>
</feature>
<feature type="transmembrane region" description="Helical" evidence="5">
    <location>
        <begin position="209"/>
        <end position="229"/>
    </location>
</feature>
<keyword evidence="3 5" id="KW-1133">Transmembrane helix</keyword>
<feature type="transmembrane region" description="Helical" evidence="5">
    <location>
        <begin position="241"/>
        <end position="260"/>
    </location>
</feature>
<evidence type="ECO:0000256" key="5">
    <source>
        <dbReference type="SAM" id="Phobius"/>
    </source>
</evidence>
<dbReference type="Gene3D" id="1.20.1250.20">
    <property type="entry name" value="MFS general substrate transporter like domains"/>
    <property type="match status" value="1"/>
</dbReference>
<feature type="transmembrane region" description="Helical" evidence="5">
    <location>
        <begin position="358"/>
        <end position="380"/>
    </location>
</feature>
<comment type="caution">
    <text evidence="7">The sequence shown here is derived from an EMBL/GenBank/DDBJ whole genome shotgun (WGS) entry which is preliminary data.</text>
</comment>
<keyword evidence="2 5" id="KW-0812">Transmembrane</keyword>